<sequence length="326" mass="37540">MYSKLKEAHLVGKFTSALSRPVLDLGHCGSRGESSVKPQNDSEEEDLGMGVFAEDRTPAQEEALRKLTAALRESGVLRSRDTGLDLVRFLRARSFDVPKAKSMYEAMVEWRREIGADTIKETFHFPERKLIKELYPHFHHKTDKLGQPVYIERLGRLQLEELLKITTLDRMLMYHIKEWEILIDWKFPACSKKAGRTINQSLTILDLKGVTLKHMSKHMRHFVQRISKVDQDYYPEYLGKMVIINAPTTFKAIWSIIKPWLDKRTQKKIEVHGSNYAHRLLDLVDHKNLPEFLGGSCQCPGGCENSDAGPWNDVPFQPTFYEATKA</sequence>
<dbReference type="InterPro" id="IPR036273">
    <property type="entry name" value="CRAL/TRIO_N_dom_sf"/>
</dbReference>
<evidence type="ECO:0000256" key="2">
    <source>
        <dbReference type="ARBA" id="ARBA00004395"/>
    </source>
</evidence>
<dbReference type="GO" id="GO:0005886">
    <property type="term" value="C:plasma membrane"/>
    <property type="evidence" value="ECO:0007669"/>
    <property type="project" value="UniProtKB-SubCell"/>
</dbReference>
<dbReference type="PRINTS" id="PR00180">
    <property type="entry name" value="CRETINALDHBP"/>
</dbReference>
<feature type="domain" description="CRAL-TRIO" evidence="5">
    <location>
        <begin position="127"/>
        <end position="301"/>
    </location>
</feature>
<dbReference type="SUPFAM" id="SSF52087">
    <property type="entry name" value="CRAL/TRIO domain"/>
    <property type="match status" value="1"/>
</dbReference>
<dbReference type="InterPro" id="IPR001251">
    <property type="entry name" value="CRAL-TRIO_dom"/>
</dbReference>
<keyword evidence="3" id="KW-0333">Golgi apparatus</keyword>
<accession>A0A0C9RR20</accession>
<dbReference type="InterPro" id="IPR036865">
    <property type="entry name" value="CRAL-TRIO_dom_sf"/>
</dbReference>
<dbReference type="SMART" id="SM01100">
    <property type="entry name" value="CRAL_TRIO_N"/>
    <property type="match status" value="1"/>
</dbReference>
<evidence type="ECO:0000313" key="6">
    <source>
        <dbReference type="EMBL" id="JAG89571.1"/>
    </source>
</evidence>
<organism evidence="6">
    <name type="scientific">Wollemia nobilis</name>
    <dbReference type="NCBI Taxonomy" id="56998"/>
    <lineage>
        <taxon>Eukaryota</taxon>
        <taxon>Viridiplantae</taxon>
        <taxon>Streptophyta</taxon>
        <taxon>Embryophyta</taxon>
        <taxon>Tracheophyta</taxon>
        <taxon>Spermatophyta</taxon>
        <taxon>Pinopsida</taxon>
        <taxon>Pinidae</taxon>
        <taxon>Conifers II</taxon>
        <taxon>Araucariales</taxon>
        <taxon>Araucariaceae</taxon>
        <taxon>Wollemia</taxon>
    </lineage>
</organism>
<comment type="subcellular location">
    <subcellularLocation>
        <location evidence="1">Cell membrane</location>
        <topology evidence="1">Peripheral membrane protein</topology>
    </subcellularLocation>
    <subcellularLocation>
        <location evidence="2">Golgi apparatus membrane</location>
        <topology evidence="2">Peripheral membrane protein</topology>
    </subcellularLocation>
</comment>
<dbReference type="SMART" id="SM00516">
    <property type="entry name" value="SEC14"/>
    <property type="match status" value="1"/>
</dbReference>
<evidence type="ECO:0000256" key="3">
    <source>
        <dbReference type="ARBA" id="ARBA00023034"/>
    </source>
</evidence>
<proteinExistence type="inferred from homology"/>
<dbReference type="PROSITE" id="PS50191">
    <property type="entry name" value="CRAL_TRIO"/>
    <property type="match status" value="1"/>
</dbReference>
<reference evidence="6" key="1">
    <citation type="submission" date="2015-02" db="EMBL/GenBank/DDBJ databases">
        <title>A transcriptome of Wollemia nobilis - a relic of Gondwana.</title>
        <authorList>
            <person name="Chia J.Y."/>
            <person name="Leong Y.S."/>
            <person name="Abdul Karim S."/>
            <person name="Wan Azmi N."/>
            <person name="Hercus R."/>
            <person name="Croft L."/>
        </authorList>
    </citation>
    <scope>NUCLEOTIDE SEQUENCE</scope>
    <source>
        <strain evidence="6">MaeBrown</strain>
        <tissue evidence="6">Leaf</tissue>
    </source>
</reference>
<comment type="similarity">
    <text evidence="4">Belongs to the SFH family.</text>
</comment>
<evidence type="ECO:0000259" key="5">
    <source>
        <dbReference type="PROSITE" id="PS50191"/>
    </source>
</evidence>
<dbReference type="SUPFAM" id="SSF46938">
    <property type="entry name" value="CRAL/TRIO N-terminal domain"/>
    <property type="match status" value="1"/>
</dbReference>
<dbReference type="InterPro" id="IPR051026">
    <property type="entry name" value="PI/PC_transfer"/>
</dbReference>
<evidence type="ECO:0000256" key="1">
    <source>
        <dbReference type="ARBA" id="ARBA00004202"/>
    </source>
</evidence>
<name>A0A0C9RR20_9CONI</name>
<dbReference type="Pfam" id="PF00650">
    <property type="entry name" value="CRAL_TRIO"/>
    <property type="match status" value="1"/>
</dbReference>
<dbReference type="PANTHER" id="PTHR45657">
    <property type="entry name" value="CRAL-TRIO DOMAIN-CONTAINING PROTEIN YKL091C-RELATED"/>
    <property type="match status" value="1"/>
</dbReference>
<dbReference type="CDD" id="cd00170">
    <property type="entry name" value="SEC14"/>
    <property type="match status" value="1"/>
</dbReference>
<evidence type="ECO:0000256" key="4">
    <source>
        <dbReference type="ARBA" id="ARBA00038020"/>
    </source>
</evidence>
<dbReference type="InterPro" id="IPR011074">
    <property type="entry name" value="CRAL/TRIO_N_dom"/>
</dbReference>
<dbReference type="Gene3D" id="3.40.525.10">
    <property type="entry name" value="CRAL-TRIO lipid binding domain"/>
    <property type="match status" value="1"/>
</dbReference>
<protein>
    <submittedName>
        <fullName evidence="6">TSA: Wollemia nobilis Ref_Wollemi_Transcript_467_1501 transcribed RNA sequence</fullName>
    </submittedName>
</protein>
<dbReference type="Pfam" id="PF03765">
    <property type="entry name" value="CRAL_TRIO_N"/>
    <property type="match status" value="1"/>
</dbReference>
<dbReference type="AlphaFoldDB" id="A0A0C9RR20"/>
<dbReference type="EMBL" id="GCHU01000463">
    <property type="protein sequence ID" value="JAG89571.1"/>
    <property type="molecule type" value="Transcribed_RNA"/>
</dbReference>
<dbReference type="GO" id="GO:0000139">
    <property type="term" value="C:Golgi membrane"/>
    <property type="evidence" value="ECO:0007669"/>
    <property type="project" value="UniProtKB-SubCell"/>
</dbReference>
<dbReference type="PANTHER" id="PTHR45657:SF63">
    <property type="entry name" value="CRAL-TRIO DOMAIN-CONTAINING PROTEIN"/>
    <property type="match status" value="1"/>
</dbReference>
<dbReference type="Gene3D" id="1.10.8.20">
    <property type="entry name" value="N-terminal domain of phosphatidylinositol transfer protein sec14p"/>
    <property type="match status" value="1"/>
</dbReference>